<accession>A0AA36HHI7</accession>
<sequence length="353" mass="39598">MVIHVHNVIDGEQLTFALPLLVGEVVSAAPGKSSSSSPSSFSSSSSSLDSQVQVWNKSSASGKTLSWLLVEGCFKALVHLELGKNLVHIKFGEEEVILTLFLINPHFTHFVRPVYIICADDSGEFQGPPGEDCTAESALRRIAFAAQLLQTFTAEKLLEHGFQRQTFQIEADLHTNKPICHLFRSKLQVEEASQMTGQQLWTYFAKELMMSPLFDRKDLCKWYCFMSFTRYKPPPGNIPKTYSQILKYTSGHTALANITGPTILQASVHLYMSWATHLIWPTLKLASWHGALMTYIESSQFKDHKFTIQSANTRYQTRQVHHGCCPLEKLVGLHWKAMLAIIVMPVMGVPLKG</sequence>
<dbReference type="PANTHER" id="PTHR21054">
    <property type="entry name" value="ZINC METALLOPROTEINASE-RELATED"/>
    <property type="match status" value="1"/>
</dbReference>
<dbReference type="InterPro" id="IPR053002">
    <property type="entry name" value="Metalloproteinase_M10B"/>
</dbReference>
<dbReference type="PANTHER" id="PTHR21054:SF2">
    <property type="entry name" value="MIP04191P"/>
    <property type="match status" value="1"/>
</dbReference>
<comment type="caution">
    <text evidence="1">The sequence shown here is derived from an EMBL/GenBank/DDBJ whole genome shotgun (WGS) entry which is preliminary data.</text>
</comment>
<dbReference type="EMBL" id="CATOCA020000003">
    <property type="protein sequence ID" value="CAJ1099394.1"/>
    <property type="molecule type" value="Genomic_DNA"/>
</dbReference>
<protein>
    <submittedName>
        <fullName evidence="1">Uncharacterized protein</fullName>
    </submittedName>
</protein>
<proteinExistence type="predicted"/>
<feature type="non-terminal residue" evidence="1">
    <location>
        <position position="353"/>
    </location>
</feature>
<name>A0AA36HHI7_OCTVU</name>
<dbReference type="AlphaFoldDB" id="A0AA36HHI7"/>
<keyword evidence="2" id="KW-1185">Reference proteome</keyword>
<dbReference type="Pfam" id="PF12044">
    <property type="entry name" value="Metallopep"/>
    <property type="match status" value="1"/>
</dbReference>
<organism evidence="1 2">
    <name type="scientific">Octopus vulgaris</name>
    <name type="common">Common octopus</name>
    <dbReference type="NCBI Taxonomy" id="6645"/>
    <lineage>
        <taxon>Eukaryota</taxon>
        <taxon>Metazoa</taxon>
        <taxon>Spiralia</taxon>
        <taxon>Lophotrochozoa</taxon>
        <taxon>Mollusca</taxon>
        <taxon>Cephalopoda</taxon>
        <taxon>Coleoidea</taxon>
        <taxon>Octopodiformes</taxon>
        <taxon>Octopoda</taxon>
        <taxon>Incirrata</taxon>
        <taxon>Octopodidae</taxon>
        <taxon>Octopus</taxon>
    </lineage>
</organism>
<reference evidence="1" key="1">
    <citation type="submission" date="2023-08" db="EMBL/GenBank/DDBJ databases">
        <authorList>
            <person name="Alioto T."/>
            <person name="Alioto T."/>
            <person name="Gomez Garrido J."/>
        </authorList>
    </citation>
    <scope>NUCLEOTIDE SEQUENCE</scope>
</reference>
<dbReference type="Proteomes" id="UP001162480">
    <property type="component" value="Unassembled WGS sequence"/>
</dbReference>
<dbReference type="InterPro" id="IPR021917">
    <property type="entry name" value="Unchr_Zn-peptidase-like"/>
</dbReference>
<gene>
    <name evidence="1" type="ORF">OCTVUL_1B003535</name>
</gene>
<evidence type="ECO:0000313" key="1">
    <source>
        <dbReference type="EMBL" id="CAJ1099394.1"/>
    </source>
</evidence>
<evidence type="ECO:0000313" key="2">
    <source>
        <dbReference type="Proteomes" id="UP001162480"/>
    </source>
</evidence>